<reference evidence="3" key="1">
    <citation type="submission" date="2022-10" db="EMBL/GenBank/DDBJ databases">
        <title>Novel sulphate-reducing endosymbionts in the free-living metamonad Anaeramoeba.</title>
        <authorList>
            <person name="Jerlstrom-Hultqvist J."/>
            <person name="Cepicka I."/>
            <person name="Gallot-Lavallee L."/>
            <person name="Salas-Leiva D."/>
            <person name="Curtis B.A."/>
            <person name="Zahonova K."/>
            <person name="Pipaliya S."/>
            <person name="Dacks J."/>
            <person name="Roger A.J."/>
        </authorList>
    </citation>
    <scope>NUCLEOTIDE SEQUENCE</scope>
    <source>
        <strain evidence="3">BMAN</strain>
    </source>
</reference>
<evidence type="ECO:0000313" key="3">
    <source>
        <dbReference type="EMBL" id="KAJ5066460.1"/>
    </source>
</evidence>
<sequence>MLPVDIQVALKKLYKDTKTQDLILKIGKKETELKAHKFILSTKSEFFKKKLTKETKEYKNESIEPEIMQSIIKYFYMGYINIHSGNCVPLLTAAIEFGIEELEQIVLDFFQDFISVENVLDHFNLFVEKKIQRAISHSLALIAQNSKEILKNDKIFQLLPESLKWIIQSDILEIYSELDIFWLVLNYARKKCGEEKYVYQKNAIRRQNRKIKKEFQNFSQFIRLSQLQDYEYDEIKHFHVFLPKHLIDMNQFWDYQYDKSNKFATQIEEIKKKYEDVDYFREKRSYSQNRNILRLLPQTKKTLASVLDESQIQQWIPEFSSDIQPIYSAKRDGFDCRSYLEKCQNVPNLLFLIKTTRGDIFGAFLNSSFEIKDPLAVIRFKDPSCFVFIARICDKEEYIKCDPQNKDSVSFAYYPDRGPLFGEGWDIGILEYMVILSLKLGISFQKPQIQMSDEAEKILSGVFKKLVIEEMQVYSLSQNQNENQNENENENQNQNQNENQNPKSDSISDLDSN</sequence>
<protein>
    <submittedName>
        <fullName evidence="3">Pep-cterm sorting domain-containing protein</fullName>
    </submittedName>
</protein>
<feature type="region of interest" description="Disordered" evidence="1">
    <location>
        <begin position="478"/>
        <end position="513"/>
    </location>
</feature>
<keyword evidence="4" id="KW-1185">Reference proteome</keyword>
<name>A0A9Q0L616_ANAIG</name>
<evidence type="ECO:0000259" key="2">
    <source>
        <dbReference type="PROSITE" id="PS50097"/>
    </source>
</evidence>
<feature type="compositionally biased region" description="Polar residues" evidence="1">
    <location>
        <begin position="502"/>
        <end position="513"/>
    </location>
</feature>
<evidence type="ECO:0000313" key="4">
    <source>
        <dbReference type="Proteomes" id="UP001149090"/>
    </source>
</evidence>
<dbReference type="Gene3D" id="1.25.40.420">
    <property type="match status" value="1"/>
</dbReference>
<proteinExistence type="predicted"/>
<dbReference type="PROSITE" id="PS50097">
    <property type="entry name" value="BTB"/>
    <property type="match status" value="1"/>
</dbReference>
<dbReference type="PANTHER" id="PTHR24410">
    <property type="entry name" value="HL07962P-RELATED"/>
    <property type="match status" value="1"/>
</dbReference>
<comment type="caution">
    <text evidence="3">The sequence shown here is derived from an EMBL/GenBank/DDBJ whole genome shotgun (WGS) entry which is preliminary data.</text>
</comment>
<dbReference type="SMART" id="SM00225">
    <property type="entry name" value="BTB"/>
    <property type="match status" value="1"/>
</dbReference>
<dbReference type="Pfam" id="PF07707">
    <property type="entry name" value="BACK"/>
    <property type="match status" value="1"/>
</dbReference>
<dbReference type="InterPro" id="IPR000210">
    <property type="entry name" value="BTB/POZ_dom"/>
</dbReference>
<dbReference type="InterPro" id="IPR011333">
    <property type="entry name" value="SKP1/BTB/POZ_sf"/>
</dbReference>
<dbReference type="Proteomes" id="UP001149090">
    <property type="component" value="Unassembled WGS sequence"/>
</dbReference>
<organism evidence="3 4">
    <name type="scientific">Anaeramoeba ignava</name>
    <name type="common">Anaerobic marine amoeba</name>
    <dbReference type="NCBI Taxonomy" id="1746090"/>
    <lineage>
        <taxon>Eukaryota</taxon>
        <taxon>Metamonada</taxon>
        <taxon>Anaeramoebidae</taxon>
        <taxon>Anaeramoeba</taxon>
    </lineage>
</organism>
<feature type="compositionally biased region" description="Low complexity" evidence="1">
    <location>
        <begin position="478"/>
        <end position="501"/>
    </location>
</feature>
<dbReference type="EMBL" id="JAPDFW010000142">
    <property type="protein sequence ID" value="KAJ5066460.1"/>
    <property type="molecule type" value="Genomic_DNA"/>
</dbReference>
<gene>
    <name evidence="3" type="ORF">M0811_13573</name>
</gene>
<dbReference type="SUPFAM" id="SSF54695">
    <property type="entry name" value="POZ domain"/>
    <property type="match status" value="1"/>
</dbReference>
<dbReference type="OrthoDB" id="10256467at2759"/>
<dbReference type="InterPro" id="IPR006571">
    <property type="entry name" value="TLDc_dom"/>
</dbReference>
<dbReference type="InterPro" id="IPR011705">
    <property type="entry name" value="BACK"/>
</dbReference>
<accession>A0A9Q0L616</accession>
<dbReference type="Pfam" id="PF00651">
    <property type="entry name" value="BTB"/>
    <property type="match status" value="1"/>
</dbReference>
<dbReference type="AlphaFoldDB" id="A0A9Q0L616"/>
<dbReference type="Pfam" id="PF07534">
    <property type="entry name" value="TLD"/>
    <property type="match status" value="1"/>
</dbReference>
<dbReference type="InterPro" id="IPR051481">
    <property type="entry name" value="BTB-POZ/Galectin-3-binding"/>
</dbReference>
<dbReference type="Gene3D" id="3.30.710.10">
    <property type="entry name" value="Potassium Channel Kv1.1, Chain A"/>
    <property type="match status" value="1"/>
</dbReference>
<evidence type="ECO:0000256" key="1">
    <source>
        <dbReference type="SAM" id="MobiDB-lite"/>
    </source>
</evidence>
<dbReference type="PANTHER" id="PTHR24410:SF23">
    <property type="entry name" value="BTB DOMAIN-CONTAINING PROTEIN-RELATED"/>
    <property type="match status" value="1"/>
</dbReference>
<feature type="domain" description="BTB" evidence="2">
    <location>
        <begin position="20"/>
        <end position="84"/>
    </location>
</feature>